<comment type="caution">
    <text evidence="2">The sequence shown here is derived from an EMBL/GenBank/DDBJ whole genome shotgun (WGS) entry which is preliminary data.</text>
</comment>
<reference evidence="2 3" key="1">
    <citation type="submission" date="2017-11" db="EMBL/GenBank/DDBJ databases">
        <title>De-novo sequencing of pomegranate (Punica granatum L.) genome.</title>
        <authorList>
            <person name="Akparov Z."/>
            <person name="Amiraslanov A."/>
            <person name="Hajiyeva S."/>
            <person name="Abbasov M."/>
            <person name="Kaur K."/>
            <person name="Hamwieh A."/>
            <person name="Solovyev V."/>
            <person name="Salamov A."/>
            <person name="Braich B."/>
            <person name="Kosarev P."/>
            <person name="Mahmoud A."/>
            <person name="Hajiyev E."/>
            <person name="Babayeva S."/>
            <person name="Izzatullayeva V."/>
            <person name="Mammadov A."/>
            <person name="Mammadov A."/>
            <person name="Sharifova S."/>
            <person name="Ojaghi J."/>
            <person name="Eynullazada K."/>
            <person name="Bayramov B."/>
            <person name="Abdulazimova A."/>
            <person name="Shahmuradov I."/>
        </authorList>
    </citation>
    <scope>NUCLEOTIDE SEQUENCE [LARGE SCALE GENOMIC DNA]</scope>
    <source>
        <strain evidence="3">cv. AG2017</strain>
        <tissue evidence="2">Leaf</tissue>
    </source>
</reference>
<feature type="compositionally biased region" description="Acidic residues" evidence="1">
    <location>
        <begin position="19"/>
        <end position="36"/>
    </location>
</feature>
<feature type="compositionally biased region" description="Gly residues" evidence="1">
    <location>
        <begin position="1"/>
        <end position="13"/>
    </location>
</feature>
<gene>
    <name evidence="2" type="ORF">CRG98_002881</name>
</gene>
<protein>
    <submittedName>
        <fullName evidence="2">Uncharacterized protein</fullName>
    </submittedName>
</protein>
<accession>A0A2I0L7U4</accession>
<dbReference type="AlphaFoldDB" id="A0A2I0L7U4"/>
<evidence type="ECO:0000313" key="3">
    <source>
        <dbReference type="Proteomes" id="UP000233551"/>
    </source>
</evidence>
<sequence>MMRGGGKVKGSGQSGRQEEDQEEGVGDFEIDDEDELKESGDTAGKWSWKRVFHELVSGKDDESMSRSSRVWRNIRRYGSSSSLPLPDRGFVIHPDEWYLPLSSLSAHIQSHSSYWWMHTLVGYVQLDGTVDEVAIIIEYDHSKEDMFGPIRSWTHQHIYHVTRRVGLL</sequence>
<dbReference type="Proteomes" id="UP000233551">
    <property type="component" value="Unassembled WGS sequence"/>
</dbReference>
<dbReference type="EMBL" id="PGOL01000110">
    <property type="protein sequence ID" value="PKI76713.1"/>
    <property type="molecule type" value="Genomic_DNA"/>
</dbReference>
<evidence type="ECO:0000313" key="2">
    <source>
        <dbReference type="EMBL" id="PKI76713.1"/>
    </source>
</evidence>
<feature type="region of interest" description="Disordered" evidence="1">
    <location>
        <begin position="1"/>
        <end position="41"/>
    </location>
</feature>
<evidence type="ECO:0000256" key="1">
    <source>
        <dbReference type="SAM" id="MobiDB-lite"/>
    </source>
</evidence>
<organism evidence="2 3">
    <name type="scientific">Punica granatum</name>
    <name type="common">Pomegranate</name>
    <dbReference type="NCBI Taxonomy" id="22663"/>
    <lineage>
        <taxon>Eukaryota</taxon>
        <taxon>Viridiplantae</taxon>
        <taxon>Streptophyta</taxon>
        <taxon>Embryophyta</taxon>
        <taxon>Tracheophyta</taxon>
        <taxon>Spermatophyta</taxon>
        <taxon>Magnoliopsida</taxon>
        <taxon>eudicotyledons</taxon>
        <taxon>Gunneridae</taxon>
        <taxon>Pentapetalae</taxon>
        <taxon>rosids</taxon>
        <taxon>malvids</taxon>
        <taxon>Myrtales</taxon>
        <taxon>Lythraceae</taxon>
        <taxon>Punica</taxon>
    </lineage>
</organism>
<proteinExistence type="predicted"/>
<name>A0A2I0L7U4_PUNGR</name>
<keyword evidence="3" id="KW-1185">Reference proteome</keyword>